<evidence type="ECO:0000256" key="3">
    <source>
        <dbReference type="ARBA" id="ARBA00022723"/>
    </source>
</evidence>
<dbReference type="RefSeq" id="WP_104713606.1">
    <property type="nucleotide sequence ID" value="NZ_PTRA01000001.1"/>
</dbReference>
<dbReference type="InterPro" id="IPR016169">
    <property type="entry name" value="FAD-bd_PCMH_sub2"/>
</dbReference>
<dbReference type="Gene3D" id="3.30.70.2740">
    <property type="match status" value="1"/>
</dbReference>
<accession>A0A2S7ITB3</accession>
<evidence type="ECO:0000313" key="10">
    <source>
        <dbReference type="Proteomes" id="UP000239590"/>
    </source>
</evidence>
<evidence type="ECO:0000313" key="9">
    <source>
        <dbReference type="EMBL" id="PQA60868.1"/>
    </source>
</evidence>
<dbReference type="Pfam" id="PF13534">
    <property type="entry name" value="Fer4_17"/>
    <property type="match status" value="1"/>
</dbReference>
<dbReference type="GO" id="GO:1903457">
    <property type="term" value="P:lactate catabolic process"/>
    <property type="evidence" value="ECO:0007669"/>
    <property type="project" value="TreeGrafter"/>
</dbReference>
<dbReference type="GO" id="GO:0051536">
    <property type="term" value="F:iron-sulfur cluster binding"/>
    <property type="evidence" value="ECO:0007669"/>
    <property type="project" value="UniProtKB-KW"/>
</dbReference>
<dbReference type="GO" id="GO:0046872">
    <property type="term" value="F:metal ion binding"/>
    <property type="evidence" value="ECO:0007669"/>
    <property type="project" value="UniProtKB-KW"/>
</dbReference>
<dbReference type="Gene3D" id="1.10.45.10">
    <property type="entry name" value="Vanillyl-alcohol Oxidase, Chain A, domain 4"/>
    <property type="match status" value="1"/>
</dbReference>
<dbReference type="InterPro" id="IPR036318">
    <property type="entry name" value="FAD-bd_PCMH-like_sf"/>
</dbReference>
<dbReference type="PANTHER" id="PTHR11748:SF119">
    <property type="entry name" value="D-2-HYDROXYGLUTARATE DEHYDROGENASE"/>
    <property type="match status" value="1"/>
</dbReference>
<keyword evidence="5" id="KW-0560">Oxidoreductase</keyword>
<comment type="caution">
    <text evidence="9">The sequence shown here is derived from an EMBL/GenBank/DDBJ whole genome shotgun (WGS) entry which is preliminary data.</text>
</comment>
<evidence type="ECO:0000256" key="2">
    <source>
        <dbReference type="ARBA" id="ARBA00022630"/>
    </source>
</evidence>
<dbReference type="GO" id="GO:0071949">
    <property type="term" value="F:FAD binding"/>
    <property type="evidence" value="ECO:0007669"/>
    <property type="project" value="InterPro"/>
</dbReference>
<dbReference type="OrthoDB" id="9767256at2"/>
<dbReference type="PROSITE" id="PS51387">
    <property type="entry name" value="FAD_PCMH"/>
    <property type="match status" value="1"/>
</dbReference>
<dbReference type="Gene3D" id="3.30.465.10">
    <property type="match status" value="1"/>
</dbReference>
<gene>
    <name evidence="9" type="ORF">C5O19_15010</name>
</gene>
<dbReference type="InterPro" id="IPR016164">
    <property type="entry name" value="FAD-linked_Oxase-like_C"/>
</dbReference>
<dbReference type="InterPro" id="IPR016166">
    <property type="entry name" value="FAD-bd_PCMH"/>
</dbReference>
<evidence type="ECO:0000256" key="1">
    <source>
        <dbReference type="ARBA" id="ARBA00001974"/>
    </source>
</evidence>
<evidence type="ECO:0000256" key="7">
    <source>
        <dbReference type="ARBA" id="ARBA00023014"/>
    </source>
</evidence>
<dbReference type="Pfam" id="PF02913">
    <property type="entry name" value="FAD-oxidase_C"/>
    <property type="match status" value="1"/>
</dbReference>
<evidence type="ECO:0000256" key="4">
    <source>
        <dbReference type="ARBA" id="ARBA00022827"/>
    </source>
</evidence>
<name>A0A2S7ITB3_9BACT</name>
<keyword evidence="2" id="KW-0285">Flavoprotein</keyword>
<dbReference type="Pfam" id="PF01565">
    <property type="entry name" value="FAD_binding_4"/>
    <property type="match status" value="1"/>
</dbReference>
<dbReference type="InterPro" id="IPR016171">
    <property type="entry name" value="Vanillyl_alc_oxidase_C-sub2"/>
</dbReference>
<dbReference type="PROSITE" id="PS00198">
    <property type="entry name" value="4FE4S_FER_1"/>
    <property type="match status" value="1"/>
</dbReference>
<keyword evidence="6" id="KW-0408">Iron</keyword>
<dbReference type="SUPFAM" id="SSF55103">
    <property type="entry name" value="FAD-linked oxidases, C-terminal domain"/>
    <property type="match status" value="1"/>
</dbReference>
<feature type="domain" description="FAD-binding PCMH-type" evidence="8">
    <location>
        <begin position="47"/>
        <end position="296"/>
    </location>
</feature>
<protein>
    <submittedName>
        <fullName evidence="9">FAD-binding oxidoreductase</fullName>
    </submittedName>
</protein>
<dbReference type="SUPFAM" id="SSF46548">
    <property type="entry name" value="alpha-helical ferredoxin"/>
    <property type="match status" value="1"/>
</dbReference>
<dbReference type="PANTHER" id="PTHR11748">
    <property type="entry name" value="D-LACTATE DEHYDROGENASE"/>
    <property type="match status" value="1"/>
</dbReference>
<keyword evidence="3" id="KW-0479">Metal-binding</keyword>
<keyword evidence="4" id="KW-0274">FAD</keyword>
<keyword evidence="10" id="KW-1185">Reference proteome</keyword>
<proteinExistence type="predicted"/>
<dbReference type="EMBL" id="PTRA01000001">
    <property type="protein sequence ID" value="PQA60868.1"/>
    <property type="molecule type" value="Genomic_DNA"/>
</dbReference>
<evidence type="ECO:0000259" key="8">
    <source>
        <dbReference type="PROSITE" id="PS51387"/>
    </source>
</evidence>
<comment type="cofactor">
    <cofactor evidence="1">
        <name>FAD</name>
        <dbReference type="ChEBI" id="CHEBI:57692"/>
    </cofactor>
</comment>
<dbReference type="GO" id="GO:0008720">
    <property type="term" value="F:D-lactate dehydrogenase (NAD+) activity"/>
    <property type="evidence" value="ECO:0007669"/>
    <property type="project" value="TreeGrafter"/>
</dbReference>
<dbReference type="InterPro" id="IPR004113">
    <property type="entry name" value="FAD-bd_oxidored_4_C"/>
</dbReference>
<keyword evidence="7" id="KW-0411">Iron-sulfur</keyword>
<dbReference type="InterPro" id="IPR006094">
    <property type="entry name" value="Oxid_FAD_bind_N"/>
</dbReference>
<evidence type="ECO:0000256" key="5">
    <source>
        <dbReference type="ARBA" id="ARBA00023002"/>
    </source>
</evidence>
<dbReference type="SUPFAM" id="SSF56176">
    <property type="entry name" value="FAD-binding/transporter-associated domain-like"/>
    <property type="match status" value="1"/>
</dbReference>
<dbReference type="InterPro" id="IPR017900">
    <property type="entry name" value="4Fe4S_Fe_S_CS"/>
</dbReference>
<dbReference type="Proteomes" id="UP000239590">
    <property type="component" value="Unassembled WGS sequence"/>
</dbReference>
<sequence length="996" mass="111453">MTTATARLITKPSVPTEALRDLAARLEGEFYYDETMRTLYATDASAYREFPTAVALPKTQEDLKTLIAFARQHHTSLIPRTAGTSLAGQVVGAGIVVDVSKYFNKILEINPEEGWVRVQPGVVRDELNLFLKPYGFLFGPETSTANRAMIGGMVGNNSCGSNSVVYGSTREHVLEVKTLLADGSEATFGSLSAAQPLVQSLLKGDASLPGISNPFEADIYRKTFEILKDTANQEEIRKNFPKPSIERRNTGYALDMLLYCEPFTPGGMDFNFCQLLAGSEGTLCFLTEIKLHINPLPPKEAGLICVHFHSVDEALRANIIAMQYKPSASELIDHYILECTKENIEQSKNRFFVQGDPGAILVVEFRRETREEILEVAARMEAEMKAAHLGYHFPILFGADTGKIWALRKAGLGLLSNLPGDEKAVAVIEDTTVDIHDLPDYIRDFNEILAKNGMSAVHYAHAGSGEIHLRPIINLKTREGNQQFRLIAEEIAKLVKKYDGSLSGEHGDGRLRGEFISWMVGEKNYALMKEVKRMWDPENIFNPGKVVDTPPMHTFLRYEPGQQTPHFQTFFRYQNQDVLQHAEQCNGSGDCRKTELSGGTMCPSFMATRNEKETTRARANILREFLTNSTQTNRFAHDEIKEVLDLCLLCKGCKAECPSNVDMAKLKMEFLQHYYEAKGVPLRSRLVANFTSLNKLASLAPWAYNGIFDTPALRRVANKMVGFHPDRTMPLLAKQTFINWWNKEAKTKKPLAPSFYLFADEFTNYNDVEIGKKVVQLFERLGYNVLLPGENMQSGRPQLSKGLLKMAKEVANRNVRLLRTLITKDTPLVGVEPSAILTFRDEYPDLVDEELVDDAKAIASHTYTFEEYLAQELDAKRIKADQFTTEKRLIKLHGHCQQKAMSSLVPSKKILSLPANYEVQLIPSGCCGMAGSFGYEAEHYDVSMKIGELVLFPTIRKQPEDVIIAAAGTSCRHQIHDGTGREALHPAEILWNALAK</sequence>
<dbReference type="GO" id="GO:0004458">
    <property type="term" value="F:D-lactate dehydrogenase (cytochrome) activity"/>
    <property type="evidence" value="ECO:0007669"/>
    <property type="project" value="TreeGrafter"/>
</dbReference>
<reference evidence="10" key="1">
    <citation type="submission" date="2018-02" db="EMBL/GenBank/DDBJ databases">
        <title>Genome sequencing of Solimonas sp. HR-BB.</title>
        <authorList>
            <person name="Lee Y."/>
            <person name="Jeon C.O."/>
        </authorList>
    </citation>
    <scope>NUCLEOTIDE SEQUENCE [LARGE SCALE GENOMIC DNA]</scope>
    <source>
        <strain evidence="10">HR-U</strain>
    </source>
</reference>
<organism evidence="9 10">
    <name type="scientific">Siphonobacter curvatus</name>
    <dbReference type="NCBI Taxonomy" id="2094562"/>
    <lineage>
        <taxon>Bacteria</taxon>
        <taxon>Pseudomonadati</taxon>
        <taxon>Bacteroidota</taxon>
        <taxon>Cytophagia</taxon>
        <taxon>Cytophagales</taxon>
        <taxon>Cytophagaceae</taxon>
        <taxon>Siphonobacter</taxon>
    </lineage>
</organism>
<dbReference type="AlphaFoldDB" id="A0A2S7ITB3"/>
<evidence type="ECO:0000256" key="6">
    <source>
        <dbReference type="ARBA" id="ARBA00023004"/>
    </source>
</evidence>